<sequence length="43" mass="5242">MQLCVSATNRIEFKESWKFSKSKTFCDRYFFCPFCLKGLLKYF</sequence>
<dbReference type="EMBL" id="AHON02000032">
    <property type="protein sequence ID" value="EKO34289.1"/>
    <property type="molecule type" value="Genomic_DNA"/>
</dbReference>
<organism evidence="1 2">
    <name type="scientific">Leptospira santarosai str. MOR084</name>
    <dbReference type="NCBI Taxonomy" id="1049984"/>
    <lineage>
        <taxon>Bacteria</taxon>
        <taxon>Pseudomonadati</taxon>
        <taxon>Spirochaetota</taxon>
        <taxon>Spirochaetia</taxon>
        <taxon>Leptospirales</taxon>
        <taxon>Leptospiraceae</taxon>
        <taxon>Leptospira</taxon>
    </lineage>
</organism>
<name>A0A0E2BGF8_9LEPT</name>
<proteinExistence type="predicted"/>
<reference evidence="1" key="1">
    <citation type="submission" date="2012-10" db="EMBL/GenBank/DDBJ databases">
        <authorList>
            <person name="Harkins D.M."/>
            <person name="Durkin A.S."/>
            <person name="Brinkac L.M."/>
            <person name="Haft D.H."/>
            <person name="Selengut J.D."/>
            <person name="Sanka R."/>
            <person name="DePew J."/>
            <person name="Purushe J."/>
            <person name="Matthias M.A."/>
            <person name="Vinetz J.M."/>
            <person name="Sutton G.G."/>
            <person name="Nierman W.C."/>
            <person name="Fouts D.E."/>
        </authorList>
    </citation>
    <scope>NUCLEOTIDE SEQUENCE [LARGE SCALE GENOMIC DNA]</scope>
    <source>
        <strain evidence="1">MOR084</strain>
    </source>
</reference>
<evidence type="ECO:0000313" key="2">
    <source>
        <dbReference type="Proteomes" id="UP000006329"/>
    </source>
</evidence>
<dbReference type="Proteomes" id="UP000006329">
    <property type="component" value="Unassembled WGS sequence"/>
</dbReference>
<accession>A0A0E2BGF8</accession>
<comment type="caution">
    <text evidence="1">The sequence shown here is derived from an EMBL/GenBank/DDBJ whole genome shotgun (WGS) entry which is preliminary data.</text>
</comment>
<dbReference type="AlphaFoldDB" id="A0A0E2BGF8"/>
<protein>
    <submittedName>
        <fullName evidence="1">Uncharacterized protein</fullName>
    </submittedName>
</protein>
<gene>
    <name evidence="1" type="ORF">LEP1GSC179_1837</name>
</gene>
<keyword evidence="2" id="KW-1185">Reference proteome</keyword>
<evidence type="ECO:0000313" key="1">
    <source>
        <dbReference type="EMBL" id="EKO34289.1"/>
    </source>
</evidence>